<comment type="subcellular location">
    <subcellularLocation>
        <location evidence="1">Cell membrane</location>
        <topology evidence="1">Multi-pass membrane protein</topology>
    </subcellularLocation>
</comment>
<name>A0A448KDM1_9ACTO</name>
<sequence length="701" mass="73140">MATTTSTPEAILDAVGGPGNIIHLTHCATRLRFELNDASVIDKAAVEAIPGVMGAVPQSGDRYQIIIGGAVQGVYTDIMNLPAMKGQGADASDADVKAAARAKARGKNAYIDAFFEYLSDSFRPLLPVLLGASLIIAFEAVLDAAGWVDFRDDTAKGATWVFVDAMWRSVFYFLPVMVAYNASKKLNIDPWVGTAVMAAMLTPNFMSLNSMAYTETEEGSGLYTAALMFSDQVTCTTNETLGTESCVAQVFGLPMQLNDYGGQVFVPLIMAAVLAVVYKGLTRIFPPNLQMVFVPFFSFVIMIPVTAFVLGPIGVWAGNGIGAALAWLNDSAPIVFAIIIPLLYPFLVPLGLHWPLNALMLINIDTLGYDFIQGPMGAWNFACFGATAGVLVLAIRDKDKVMRQTASGALAAGLFGGISEPSLYGIHLRFKRIYPRMLVGCAVGGLIVGIGGGLKASTFVFTSLLTIPVFSPMVLYIIAIAAAFATSMTLIVLTDYRTKEERAEAAAAAAGGAVQASAEETAADLALEADSAKDAAPETKPALEPGAVTELPAPLTGTVMPLDEVADPVFSSGAVGQGAGLTPVGDIVVTAPADGTVVVAPASGHAFGITLDNGIEILVHVGLDTVNLEGKGFDVKVAQGDRVKAGQELVTVDRAVVEEAGYPLTTPVLVTNTASFASVEVVAEGEIASGAPLLRVTAPEA</sequence>
<dbReference type="PROSITE" id="PS51103">
    <property type="entry name" value="PTS_EIIC_TYPE_1"/>
    <property type="match status" value="1"/>
</dbReference>
<evidence type="ECO:0000313" key="17">
    <source>
        <dbReference type="Proteomes" id="UP000276899"/>
    </source>
</evidence>
<feature type="transmembrane region" description="Helical" evidence="12">
    <location>
        <begin position="377"/>
        <end position="395"/>
    </location>
</feature>
<dbReference type="Gene3D" id="2.70.70.10">
    <property type="entry name" value="Glucose Permease (Domain IIA)"/>
    <property type="match status" value="1"/>
</dbReference>
<feature type="transmembrane region" description="Helical" evidence="12">
    <location>
        <begin position="473"/>
        <end position="493"/>
    </location>
</feature>
<proteinExistence type="predicted"/>
<dbReference type="STRING" id="1278298.GCA_000428685_00697"/>
<evidence type="ECO:0000256" key="3">
    <source>
        <dbReference type="ARBA" id="ARBA00022475"/>
    </source>
</evidence>
<feature type="domain" description="PTS EIIC type-1" evidence="15">
    <location>
        <begin position="116"/>
        <end position="510"/>
    </location>
</feature>
<dbReference type="PROSITE" id="PS51093">
    <property type="entry name" value="PTS_EIIA_TYPE_1"/>
    <property type="match status" value="1"/>
</dbReference>
<feature type="transmembrane region" description="Helical" evidence="12">
    <location>
        <begin position="293"/>
        <end position="314"/>
    </location>
</feature>
<keyword evidence="4" id="KW-0762">Sugar transport</keyword>
<dbReference type="CDD" id="cd00212">
    <property type="entry name" value="PTS_IIB_glc"/>
    <property type="match status" value="1"/>
</dbReference>
<evidence type="ECO:0000256" key="1">
    <source>
        <dbReference type="ARBA" id="ARBA00004651"/>
    </source>
</evidence>
<evidence type="ECO:0000256" key="9">
    <source>
        <dbReference type="ARBA" id="ARBA00022989"/>
    </source>
</evidence>
<evidence type="ECO:0000313" key="16">
    <source>
        <dbReference type="EMBL" id="VEG75035.1"/>
    </source>
</evidence>
<dbReference type="InterPro" id="IPR001996">
    <property type="entry name" value="PTS_IIB_1"/>
</dbReference>
<evidence type="ECO:0000256" key="5">
    <source>
        <dbReference type="ARBA" id="ARBA00022679"/>
    </source>
</evidence>
<dbReference type="PROSITE" id="PS00371">
    <property type="entry name" value="PTS_EIIA_TYPE_1_HIS"/>
    <property type="match status" value="1"/>
</dbReference>
<feature type="transmembrane region" description="Helical" evidence="12">
    <location>
        <begin position="334"/>
        <end position="356"/>
    </location>
</feature>
<keyword evidence="8" id="KW-0418">Kinase</keyword>
<dbReference type="Pfam" id="PF00358">
    <property type="entry name" value="PTS_EIIA_1"/>
    <property type="match status" value="1"/>
</dbReference>
<evidence type="ECO:0000256" key="7">
    <source>
        <dbReference type="ARBA" id="ARBA00022692"/>
    </source>
</evidence>
<feature type="active site" description="Phosphocysteine intermediate; for EIIB activity" evidence="11">
    <location>
        <position position="27"/>
    </location>
</feature>
<dbReference type="SUPFAM" id="SSF51261">
    <property type="entry name" value="Duplicated hybrid motif"/>
    <property type="match status" value="1"/>
</dbReference>
<keyword evidence="5" id="KW-0808">Transferase</keyword>
<keyword evidence="10 12" id="KW-0472">Membrane</keyword>
<evidence type="ECO:0000256" key="11">
    <source>
        <dbReference type="PROSITE-ProRule" id="PRU00421"/>
    </source>
</evidence>
<feature type="transmembrane region" description="Helical" evidence="12">
    <location>
        <begin position="438"/>
        <end position="461"/>
    </location>
</feature>
<keyword evidence="7 12" id="KW-0812">Transmembrane</keyword>
<dbReference type="GO" id="GO:0016301">
    <property type="term" value="F:kinase activity"/>
    <property type="evidence" value="ECO:0007669"/>
    <property type="project" value="UniProtKB-KW"/>
</dbReference>
<dbReference type="PROSITE" id="PS01035">
    <property type="entry name" value="PTS_EIIB_TYPE_1_CYS"/>
    <property type="match status" value="1"/>
</dbReference>
<evidence type="ECO:0000256" key="12">
    <source>
        <dbReference type="SAM" id="Phobius"/>
    </source>
</evidence>
<evidence type="ECO:0000256" key="8">
    <source>
        <dbReference type="ARBA" id="ARBA00022777"/>
    </source>
</evidence>
<feature type="domain" description="PTS EIIB type-1" evidence="14">
    <location>
        <begin position="5"/>
        <end position="88"/>
    </location>
</feature>
<dbReference type="InterPro" id="IPR001127">
    <property type="entry name" value="PTS_EIIA_1_perm"/>
</dbReference>
<dbReference type="InterPro" id="IPR011055">
    <property type="entry name" value="Dup_hybrid_motif"/>
</dbReference>
<dbReference type="Gene3D" id="3.30.1360.60">
    <property type="entry name" value="Glucose permease domain IIB"/>
    <property type="match status" value="1"/>
</dbReference>
<dbReference type="EMBL" id="LR134363">
    <property type="protein sequence ID" value="VEG75035.1"/>
    <property type="molecule type" value="Genomic_DNA"/>
</dbReference>
<evidence type="ECO:0000256" key="6">
    <source>
        <dbReference type="ARBA" id="ARBA00022683"/>
    </source>
</evidence>
<keyword evidence="17" id="KW-1185">Reference proteome</keyword>
<dbReference type="InterPro" id="IPR036878">
    <property type="entry name" value="Glu_permease_IIB"/>
</dbReference>
<dbReference type="FunFam" id="2.70.70.10:FF:000001">
    <property type="entry name" value="PTS system glucose-specific IIA component"/>
    <property type="match status" value="1"/>
</dbReference>
<organism evidence="16 17">
    <name type="scientific">Actinomyces slackii</name>
    <dbReference type="NCBI Taxonomy" id="52774"/>
    <lineage>
        <taxon>Bacteria</taxon>
        <taxon>Bacillati</taxon>
        <taxon>Actinomycetota</taxon>
        <taxon>Actinomycetes</taxon>
        <taxon>Actinomycetales</taxon>
        <taxon>Actinomycetaceae</taxon>
        <taxon>Actinomyces</taxon>
    </lineage>
</organism>
<dbReference type="RefSeq" id="WP_026427703.1">
    <property type="nucleotide sequence ID" value="NZ_CBCRWE010000023.1"/>
</dbReference>
<dbReference type="InterPro" id="IPR050558">
    <property type="entry name" value="PTS_Sugar-Specific_Components"/>
</dbReference>
<keyword evidence="6" id="KW-0598">Phosphotransferase system</keyword>
<dbReference type="SUPFAM" id="SSF55604">
    <property type="entry name" value="Glucose permease domain IIB"/>
    <property type="match status" value="1"/>
</dbReference>
<evidence type="ECO:0000259" key="13">
    <source>
        <dbReference type="PROSITE" id="PS51093"/>
    </source>
</evidence>
<accession>A0A448KDM1</accession>
<feature type="transmembrane region" description="Helical" evidence="12">
    <location>
        <begin position="125"/>
        <end position="148"/>
    </location>
</feature>
<dbReference type="GO" id="GO:0009401">
    <property type="term" value="P:phosphoenolpyruvate-dependent sugar phosphotransferase system"/>
    <property type="evidence" value="ECO:0007669"/>
    <property type="project" value="UniProtKB-KW"/>
</dbReference>
<dbReference type="InterPro" id="IPR013013">
    <property type="entry name" value="PTS_EIIC_1"/>
</dbReference>
<keyword evidence="2" id="KW-0813">Transport</keyword>
<evidence type="ECO:0000256" key="4">
    <source>
        <dbReference type="ARBA" id="ARBA00022597"/>
    </source>
</evidence>
<evidence type="ECO:0000256" key="2">
    <source>
        <dbReference type="ARBA" id="ARBA00022448"/>
    </source>
</evidence>
<keyword evidence="9 12" id="KW-1133">Transmembrane helix</keyword>
<evidence type="ECO:0000259" key="14">
    <source>
        <dbReference type="PROSITE" id="PS51098"/>
    </source>
</evidence>
<keyword evidence="3" id="KW-1003">Cell membrane</keyword>
<dbReference type="GO" id="GO:0008982">
    <property type="term" value="F:protein-N(PI)-phosphohistidine-sugar phosphotransferase activity"/>
    <property type="evidence" value="ECO:0007669"/>
    <property type="project" value="InterPro"/>
</dbReference>
<dbReference type="PANTHER" id="PTHR30175:SF1">
    <property type="entry name" value="PTS SYSTEM ARBUTIN-, CELLOBIOSE-, AND SALICIN-SPECIFIC EIIBC COMPONENT-RELATED"/>
    <property type="match status" value="1"/>
</dbReference>
<dbReference type="Pfam" id="PF02378">
    <property type="entry name" value="PTS_EIIC"/>
    <property type="match status" value="1"/>
</dbReference>
<dbReference type="PROSITE" id="PS51098">
    <property type="entry name" value="PTS_EIIB_TYPE_1"/>
    <property type="match status" value="1"/>
</dbReference>
<protein>
    <submittedName>
        <fullName evidence="16">EIIBCA-Bgl</fullName>
    </submittedName>
</protein>
<evidence type="ECO:0000259" key="15">
    <source>
        <dbReference type="PROSITE" id="PS51103"/>
    </source>
</evidence>
<dbReference type="InterPro" id="IPR003352">
    <property type="entry name" value="PTS_EIIC"/>
</dbReference>
<dbReference type="NCBIfam" id="TIGR00830">
    <property type="entry name" value="PTBA"/>
    <property type="match status" value="1"/>
</dbReference>
<dbReference type="PANTHER" id="PTHR30175">
    <property type="entry name" value="PHOSPHOTRANSFERASE SYSTEM TRANSPORT PROTEIN"/>
    <property type="match status" value="1"/>
</dbReference>
<dbReference type="KEGG" id="asla:NCTC11923_01687"/>
<feature type="domain" description="PTS EIIA type-1" evidence="13">
    <location>
        <begin position="567"/>
        <end position="672"/>
    </location>
</feature>
<feature type="transmembrane region" description="Helical" evidence="12">
    <location>
        <begin position="260"/>
        <end position="281"/>
    </location>
</feature>
<dbReference type="AlphaFoldDB" id="A0A448KDM1"/>
<evidence type="ECO:0000256" key="10">
    <source>
        <dbReference type="ARBA" id="ARBA00023136"/>
    </source>
</evidence>
<reference evidence="16 17" key="1">
    <citation type="submission" date="2018-12" db="EMBL/GenBank/DDBJ databases">
        <authorList>
            <consortium name="Pathogen Informatics"/>
        </authorList>
    </citation>
    <scope>NUCLEOTIDE SEQUENCE [LARGE SCALE GENOMIC DNA]</scope>
    <source>
        <strain evidence="16 17">NCTC11923</strain>
    </source>
</reference>
<dbReference type="Pfam" id="PF00367">
    <property type="entry name" value="PTS_EIIB"/>
    <property type="match status" value="1"/>
</dbReference>
<gene>
    <name evidence="16" type="primary">bglF_1</name>
    <name evidence="16" type="ORF">NCTC11923_01687</name>
</gene>
<dbReference type="GO" id="GO:0005886">
    <property type="term" value="C:plasma membrane"/>
    <property type="evidence" value="ECO:0007669"/>
    <property type="project" value="UniProtKB-SubCell"/>
</dbReference>
<dbReference type="InterPro" id="IPR018113">
    <property type="entry name" value="PTrfase_EIIB_Cys"/>
</dbReference>
<feature type="transmembrane region" description="Helical" evidence="12">
    <location>
        <begin position="160"/>
        <end position="180"/>
    </location>
</feature>
<dbReference type="Proteomes" id="UP000276899">
    <property type="component" value="Chromosome"/>
</dbReference>